<reference evidence="1 2" key="1">
    <citation type="submission" date="2016-10" db="EMBL/GenBank/DDBJ databases">
        <authorList>
            <person name="de Groot N.N."/>
        </authorList>
    </citation>
    <scope>NUCLEOTIDE SEQUENCE [LARGE SCALE GENOMIC DNA]</scope>
    <source>
        <strain evidence="1 2">DSM 23126</strain>
    </source>
</reference>
<evidence type="ECO:0000313" key="2">
    <source>
        <dbReference type="Proteomes" id="UP000199488"/>
    </source>
</evidence>
<evidence type="ECO:0000313" key="1">
    <source>
        <dbReference type="EMBL" id="SDW00697.1"/>
    </source>
</evidence>
<dbReference type="AlphaFoldDB" id="A0A1H2Q0P2"/>
<dbReference type="OrthoDB" id="2454248at2"/>
<dbReference type="Proteomes" id="UP000199488">
    <property type="component" value="Unassembled WGS sequence"/>
</dbReference>
<organism evidence="1 2">
    <name type="scientific">Marinococcus luteus</name>
    <dbReference type="NCBI Taxonomy" id="1122204"/>
    <lineage>
        <taxon>Bacteria</taxon>
        <taxon>Bacillati</taxon>
        <taxon>Bacillota</taxon>
        <taxon>Bacilli</taxon>
        <taxon>Bacillales</taxon>
        <taxon>Bacillaceae</taxon>
        <taxon>Marinococcus</taxon>
    </lineage>
</organism>
<dbReference type="EMBL" id="FNNC01000001">
    <property type="protein sequence ID" value="SDW00697.1"/>
    <property type="molecule type" value="Genomic_DNA"/>
</dbReference>
<dbReference type="RefSeq" id="WP_091610065.1">
    <property type="nucleotide sequence ID" value="NZ_FNNC01000001.1"/>
</dbReference>
<name>A0A1H2Q0P2_9BACI</name>
<gene>
    <name evidence="1" type="ORF">SAMN05421781_0081</name>
</gene>
<sequence>MKFLIDHDGQKIHKSVFVNDHCMTNSKPSDWESLVEETALQSFTQKNYSYCVHCFQAYAG</sequence>
<proteinExistence type="predicted"/>
<protein>
    <submittedName>
        <fullName evidence="1">Uncharacterized protein</fullName>
    </submittedName>
</protein>
<keyword evidence="2" id="KW-1185">Reference proteome</keyword>
<accession>A0A1H2Q0P2</accession>